<protein>
    <submittedName>
        <fullName evidence="1">Uncharacterized protein</fullName>
    </submittedName>
</protein>
<evidence type="ECO:0000313" key="1">
    <source>
        <dbReference type="EMBL" id="KAJ1672718.1"/>
    </source>
</evidence>
<sequence length="161" mass="18563">MSAKDISDLWNQYHATKDCISAAIPADTYKLLQIKAKTHPMFILPLPHTEGIEFYILQFDYHQVHFTSLLEYKSNLSSARPHLSLIHYTDLADSKGIVLMRGEISSDPRMLTPQQAQFLALQMQQFYVTGGQEKQKLLETFTFHPQNFNYEQLIEAANKLD</sequence>
<evidence type="ECO:0000313" key="2">
    <source>
        <dbReference type="Proteomes" id="UP001145114"/>
    </source>
</evidence>
<dbReference type="EMBL" id="JAMZIH010007932">
    <property type="protein sequence ID" value="KAJ1672718.1"/>
    <property type="molecule type" value="Genomic_DNA"/>
</dbReference>
<accession>A0ACC1H8I6</accession>
<organism evidence="1 2">
    <name type="scientific">Spiromyces aspiralis</name>
    <dbReference type="NCBI Taxonomy" id="68401"/>
    <lineage>
        <taxon>Eukaryota</taxon>
        <taxon>Fungi</taxon>
        <taxon>Fungi incertae sedis</taxon>
        <taxon>Zoopagomycota</taxon>
        <taxon>Kickxellomycotina</taxon>
        <taxon>Kickxellomycetes</taxon>
        <taxon>Kickxellales</taxon>
        <taxon>Kickxellaceae</taxon>
        <taxon>Spiromyces</taxon>
    </lineage>
</organism>
<comment type="caution">
    <text evidence="1">The sequence shown here is derived from an EMBL/GenBank/DDBJ whole genome shotgun (WGS) entry which is preliminary data.</text>
</comment>
<keyword evidence="2" id="KW-1185">Reference proteome</keyword>
<gene>
    <name evidence="1" type="ORF">EV182_006628</name>
</gene>
<proteinExistence type="predicted"/>
<dbReference type="Proteomes" id="UP001145114">
    <property type="component" value="Unassembled WGS sequence"/>
</dbReference>
<name>A0ACC1H8I6_9FUNG</name>
<reference evidence="1" key="1">
    <citation type="submission" date="2022-06" db="EMBL/GenBank/DDBJ databases">
        <title>Phylogenomic reconstructions and comparative analyses of Kickxellomycotina fungi.</title>
        <authorList>
            <person name="Reynolds N.K."/>
            <person name="Stajich J.E."/>
            <person name="Barry K."/>
            <person name="Grigoriev I.V."/>
            <person name="Crous P."/>
            <person name="Smith M.E."/>
        </authorList>
    </citation>
    <scope>NUCLEOTIDE SEQUENCE</scope>
    <source>
        <strain evidence="1">RSA 2271</strain>
    </source>
</reference>